<keyword evidence="2" id="KW-0732">Signal</keyword>
<evidence type="ECO:0000256" key="4">
    <source>
        <dbReference type="ARBA" id="ARBA00022837"/>
    </source>
</evidence>
<dbReference type="InterPro" id="IPR038081">
    <property type="entry name" value="CalX-like_sf"/>
</dbReference>
<feature type="repeat" description="CSPG" evidence="6">
    <location>
        <begin position="120"/>
        <end position="217"/>
    </location>
</feature>
<dbReference type="GO" id="GO:0016020">
    <property type="term" value="C:membrane"/>
    <property type="evidence" value="ECO:0007669"/>
    <property type="project" value="InterPro"/>
</dbReference>
<dbReference type="Pfam" id="PF16184">
    <property type="entry name" value="Cadherin_3"/>
    <property type="match status" value="2"/>
</dbReference>
<dbReference type="AlphaFoldDB" id="A0AAN8QVA3"/>
<evidence type="ECO:0000256" key="1">
    <source>
        <dbReference type="ARBA" id="ARBA00005529"/>
    </source>
</evidence>
<evidence type="ECO:0000313" key="8">
    <source>
        <dbReference type="EMBL" id="KAK6312696.1"/>
    </source>
</evidence>
<gene>
    <name evidence="8" type="ORF">J4Q44_G00160430</name>
</gene>
<evidence type="ECO:0000256" key="6">
    <source>
        <dbReference type="PROSITE-ProRule" id="PRU01201"/>
    </source>
</evidence>
<dbReference type="InterPro" id="IPR003644">
    <property type="entry name" value="Calx_beta"/>
</dbReference>
<keyword evidence="5" id="KW-0325">Glycoprotein</keyword>
<feature type="domain" description="Calx-beta" evidence="7">
    <location>
        <begin position="219"/>
        <end position="331"/>
    </location>
</feature>
<dbReference type="PROSITE" id="PS51854">
    <property type="entry name" value="CSPG"/>
    <property type="match status" value="2"/>
</dbReference>
<feature type="repeat" description="CSPG" evidence="6">
    <location>
        <begin position="1"/>
        <end position="85"/>
    </location>
</feature>
<proteinExistence type="inferred from homology"/>
<dbReference type="SUPFAM" id="SSF141072">
    <property type="entry name" value="CalX-like"/>
    <property type="match status" value="1"/>
</dbReference>
<keyword evidence="4" id="KW-0106">Calcium</keyword>
<dbReference type="PANTHER" id="PTHR45739:SF1">
    <property type="entry name" value="EXTRACELLULAR MATRIX ORGANIZING PROTEIN FRAS1"/>
    <property type="match status" value="1"/>
</dbReference>
<comment type="similarity">
    <text evidence="1">Belongs to the FRAS1 family.</text>
</comment>
<accession>A0AAN8QVA3</accession>
<dbReference type="GO" id="GO:0009653">
    <property type="term" value="P:anatomical structure morphogenesis"/>
    <property type="evidence" value="ECO:0007669"/>
    <property type="project" value="TreeGrafter"/>
</dbReference>
<dbReference type="Pfam" id="PF03160">
    <property type="entry name" value="Calx-beta"/>
    <property type="match status" value="1"/>
</dbReference>
<sequence>MRVQEGVRKTITEFELKATDADTEEESITFTIVQAPRHGNIERTNNGQHYRQTNSFTMDDIYQNRISYNHDGSNSLKDRFTFTVTDGTNVFFMVEEGGKEVLTAAPQMLKIDILPVDDGTPRIVINLGLQWLEYMDNKATNLISKKELLTMDPDTDDGQLVYEVTAEPKHGFLESKLKPGAPITRFTQADINLGLIRYVLHEESMTETMDNFKFLVKDSKPNIVSDNFFHIQWSLISFQHRSYNVSEKAGTVSVTVKRMGNLNQYAIVLCRTEQGTATSTSSVGSRPGQQDYVEYAGQVQFDEREDTKVCTIVIQDDEVFEGVESFQVELSMPVYALLGQLTRASVNINDTEDEPTLQFDKKTYHVNESTGFLQAPIERKGDTSSTVS</sequence>
<dbReference type="InterPro" id="IPR039005">
    <property type="entry name" value="CSPG_rpt"/>
</dbReference>
<feature type="non-terminal residue" evidence="8">
    <location>
        <position position="388"/>
    </location>
</feature>
<comment type="caution">
    <text evidence="8">The sequence shown here is derived from an EMBL/GenBank/DDBJ whole genome shotgun (WGS) entry which is preliminary data.</text>
</comment>
<name>A0AAN8QVA3_9TELE</name>
<evidence type="ECO:0000256" key="5">
    <source>
        <dbReference type="ARBA" id="ARBA00023180"/>
    </source>
</evidence>
<reference evidence="8 9" key="1">
    <citation type="submission" date="2021-04" db="EMBL/GenBank/DDBJ databases">
        <authorList>
            <person name="De Guttry C."/>
            <person name="Zahm M."/>
            <person name="Klopp C."/>
            <person name="Cabau C."/>
            <person name="Louis A."/>
            <person name="Berthelot C."/>
            <person name="Parey E."/>
            <person name="Roest Crollius H."/>
            <person name="Montfort J."/>
            <person name="Robinson-Rechavi M."/>
            <person name="Bucao C."/>
            <person name="Bouchez O."/>
            <person name="Gislard M."/>
            <person name="Lluch J."/>
            <person name="Milhes M."/>
            <person name="Lampietro C."/>
            <person name="Lopez Roques C."/>
            <person name="Donnadieu C."/>
            <person name="Braasch I."/>
            <person name="Desvignes T."/>
            <person name="Postlethwait J."/>
            <person name="Bobe J."/>
            <person name="Wedekind C."/>
            <person name="Guiguen Y."/>
        </authorList>
    </citation>
    <scope>NUCLEOTIDE SEQUENCE [LARGE SCALE GENOMIC DNA]</scope>
    <source>
        <strain evidence="8">Cs_M1</strain>
        <tissue evidence="8">Blood</tissue>
    </source>
</reference>
<dbReference type="Proteomes" id="UP001356427">
    <property type="component" value="Unassembled WGS sequence"/>
</dbReference>
<dbReference type="FunFam" id="2.60.40.2030:FF:000035">
    <property type="entry name" value="Fraser extracellular matrix complex subunit 1"/>
    <property type="match status" value="1"/>
</dbReference>
<evidence type="ECO:0000256" key="3">
    <source>
        <dbReference type="ARBA" id="ARBA00022737"/>
    </source>
</evidence>
<dbReference type="PANTHER" id="PTHR45739">
    <property type="entry name" value="MATRIX PROTEIN, PUTATIVE-RELATED"/>
    <property type="match status" value="1"/>
</dbReference>
<dbReference type="EMBL" id="JAGTTL010000014">
    <property type="protein sequence ID" value="KAK6312696.1"/>
    <property type="molecule type" value="Genomic_DNA"/>
</dbReference>
<evidence type="ECO:0000313" key="9">
    <source>
        <dbReference type="Proteomes" id="UP001356427"/>
    </source>
</evidence>
<dbReference type="GO" id="GO:0007154">
    <property type="term" value="P:cell communication"/>
    <property type="evidence" value="ECO:0007669"/>
    <property type="project" value="InterPro"/>
</dbReference>
<dbReference type="InterPro" id="IPR051561">
    <property type="entry name" value="FRAS1_ECM"/>
</dbReference>
<keyword evidence="3" id="KW-0677">Repeat</keyword>
<evidence type="ECO:0000259" key="7">
    <source>
        <dbReference type="SMART" id="SM00237"/>
    </source>
</evidence>
<dbReference type="Gene3D" id="2.60.40.2030">
    <property type="match status" value="1"/>
</dbReference>
<dbReference type="SMART" id="SM00237">
    <property type="entry name" value="Calx_beta"/>
    <property type="match status" value="1"/>
</dbReference>
<organism evidence="8 9">
    <name type="scientific">Coregonus suidteri</name>
    <dbReference type="NCBI Taxonomy" id="861788"/>
    <lineage>
        <taxon>Eukaryota</taxon>
        <taxon>Metazoa</taxon>
        <taxon>Chordata</taxon>
        <taxon>Craniata</taxon>
        <taxon>Vertebrata</taxon>
        <taxon>Euteleostomi</taxon>
        <taxon>Actinopterygii</taxon>
        <taxon>Neopterygii</taxon>
        <taxon>Teleostei</taxon>
        <taxon>Protacanthopterygii</taxon>
        <taxon>Salmoniformes</taxon>
        <taxon>Salmonidae</taxon>
        <taxon>Coregoninae</taxon>
        <taxon>Coregonus</taxon>
    </lineage>
</organism>
<protein>
    <recommendedName>
        <fullName evidence="7">Calx-beta domain-containing protein</fullName>
    </recommendedName>
</protein>
<evidence type="ECO:0000256" key="2">
    <source>
        <dbReference type="ARBA" id="ARBA00022729"/>
    </source>
</evidence>
<keyword evidence="9" id="KW-1185">Reference proteome</keyword>